<sequence length="1234" mass="139344">MIKAKKTKIILSVSLSLAAVVSAAAITGFVALNNRNNKLKNDFQTYEKNINNSLNSEIKSDDGSSTSARDNLPKKDFNVVVTYKDNDQIIKQYNITTNDLNNVNIEASLPEGYELVDSNINLKHVNLSEDNSKNVIYVRPKKIVHKTTLIFKLDANTSQEFKKIVVETINNELLDYQKYIPEGYHLVSENPTIIIDKENVLVIAKNVSEYKTIFNFKYNGENIDTQEIISYNDQAVVWMDKLPQGYKIKTGFQIPEVLPGNTYDIQIEPKIVKHSTTVIYQTQEGLEISRKVFETNNEDKVEYQNFVPDGYHLVNQENEVKIDQENIVIVAKNVNEFTTTFNFIYNNKTIESAQVKSENDNPVLWEAKVPTGYQINREKSLPEIKPGGNYDIEIEPIVIKHETIIIFKTNDGQQILEQSVTTINNDPVEWKSLMPKGYHLVGDEKNVDIKVDQTNELVVAKDIVKYTTTINFKEGGRLVERVDFTTYNNDPIDWKAKIPSGYKLVNDNNINITPGETIDIQVEQILIKHKTQLKFVLQNKKVIQQIEVETTGDEKIKLNQYVPIGYHLANSDQKINLDQLNEIVIALDTVTYHTTFNYVNGSETISSVIITTKNDQEVNWQAQIPSGYKLKPGFTISNLQPGKTYTVSVVNDNIKDVDDDKPKPLPKEEEKVDITPYVAKAGPNIDVNNIKVDEPKITTGESKGKEVSAADAKIIKNAFADIQKLSGIVVSGKLSEADINKLADAYKAIYEMSYTNDGMQFNNDYFKDYIKFINDPKGNPNFTFPGKRDGEDYAALWKTMMDNYIKQMDSFLAKGMIPVLHLGSMSLGNTWGPINPADNKVRNKMIQDNKNRILSNDSEYNRNPSAIVNNEFIGWKKSNATSEYERYGASSSKGINVYRYTPAPSNKYAIDNNLGDKIFVVLDAANPQGYASFIQFMNDVVNNNKQLDGVIIQNMGKFDEKQDFKNILASIPSVVKSVTLFFEGYNTASLIGLHNKKIQELQMYSGLNNISDKWAIDPNSINDVKNIVFEYNNNYMNNKDQKVAGGIVFNTLKYTKGSNLAEINAGQKIAFVTKGDQRVFQGAFGEGSWPTYLDFSEVPEIQSLKDINLYGKVFYQLTLFAKSNVFEVTGANLVKDQWNALIVKGPTRSKLIFKGGAVDSLYIKGNISDLPNGYNAPLYGLLEAGRYEFSKYYVDNQAMADVLNQTQAARKFNVHFVVKPASLDNNDEGFDYDF</sequence>
<dbReference type="RefSeq" id="WP_140781329.1">
    <property type="nucleotide sequence ID" value="NZ_VFSS01000006.1"/>
</dbReference>
<dbReference type="Pfam" id="PF26360">
    <property type="entry name" value="MIB_M1"/>
    <property type="match status" value="1"/>
</dbReference>
<evidence type="ECO:0000259" key="4">
    <source>
        <dbReference type="Pfam" id="PF26364"/>
    </source>
</evidence>
<proteinExistence type="predicted"/>
<dbReference type="OrthoDB" id="400621at2"/>
<name>A0A501XA57_9BACT</name>
<dbReference type="InterPro" id="IPR030941">
    <property type="entry name" value="Predic_Ig_block"/>
</dbReference>
<feature type="coiled-coil region" evidence="1">
    <location>
        <begin position="29"/>
        <end position="56"/>
    </location>
</feature>
<dbReference type="NCBIfam" id="TIGR04524">
    <property type="entry name" value="mycoplas_M_dom"/>
    <property type="match status" value="1"/>
</dbReference>
<feature type="signal peptide" evidence="2">
    <location>
        <begin position="1"/>
        <end position="23"/>
    </location>
</feature>
<dbReference type="AlphaFoldDB" id="A0A501XA57"/>
<dbReference type="Proteomes" id="UP000319776">
    <property type="component" value="Unassembled WGS sequence"/>
</dbReference>
<feature type="domain" description="IgG-blocking virulence" evidence="3">
    <location>
        <begin position="843"/>
        <end position="1038"/>
    </location>
</feature>
<dbReference type="NCBIfam" id="TIGR04526">
    <property type="entry name" value="predic_Ig_block"/>
    <property type="match status" value="1"/>
</dbReference>
<reference evidence="5 6" key="1">
    <citation type="submission" date="2019-06" db="EMBL/GenBank/DDBJ databases">
        <title>Mycoplasma falconis type strain whole genome sequence.</title>
        <authorList>
            <person name="Spergser J."/>
        </authorList>
    </citation>
    <scope>NUCLEOTIDE SEQUENCE [LARGE SCALE GENOMIC DNA]</scope>
    <source>
        <strain evidence="5 6">ATCC 51372</strain>
    </source>
</reference>
<keyword evidence="2" id="KW-0732">Signal</keyword>
<accession>A0A501XA57</accession>
<comment type="caution">
    <text evidence="5">The sequence shown here is derived from an EMBL/GenBank/DDBJ whole genome shotgun (WGS) entry which is preliminary data.</text>
</comment>
<evidence type="ECO:0000313" key="5">
    <source>
        <dbReference type="EMBL" id="TPE57263.1"/>
    </source>
</evidence>
<evidence type="ECO:0000313" key="6">
    <source>
        <dbReference type="Proteomes" id="UP000319776"/>
    </source>
</evidence>
<gene>
    <name evidence="5" type="ORF">FJO69_02015</name>
</gene>
<keyword evidence="6" id="KW-1185">Reference proteome</keyword>
<dbReference type="InterPro" id="IPR058860">
    <property type="entry name" value="MIB_M2"/>
</dbReference>
<organism evidence="5 6">
    <name type="scientific">[Mycoplasma] falconis</name>
    <dbReference type="NCBI Taxonomy" id="92403"/>
    <lineage>
        <taxon>Bacteria</taxon>
        <taxon>Bacillati</taxon>
        <taxon>Mycoplasmatota</taxon>
        <taxon>Mycoplasmoidales</taxon>
        <taxon>Metamycoplasmataceae</taxon>
        <taxon>Metamycoplasma</taxon>
    </lineage>
</organism>
<feature type="chain" id="PRO_5021319011" evidence="2">
    <location>
        <begin position="24"/>
        <end position="1234"/>
    </location>
</feature>
<dbReference type="Pfam" id="PF26364">
    <property type="entry name" value="MIB_M2"/>
    <property type="match status" value="1"/>
</dbReference>
<evidence type="ECO:0000256" key="1">
    <source>
        <dbReference type="SAM" id="Coils"/>
    </source>
</evidence>
<keyword evidence="1" id="KW-0175">Coiled coil</keyword>
<evidence type="ECO:0000256" key="2">
    <source>
        <dbReference type="SAM" id="SignalP"/>
    </source>
</evidence>
<dbReference type="EMBL" id="VFSS01000006">
    <property type="protein sequence ID" value="TPE57263.1"/>
    <property type="molecule type" value="Genomic_DNA"/>
</dbReference>
<evidence type="ECO:0000259" key="3">
    <source>
        <dbReference type="Pfam" id="PF26360"/>
    </source>
</evidence>
<dbReference type="InterPro" id="IPR030942">
    <property type="entry name" value="Mycoplas_M_dom"/>
</dbReference>
<protein>
    <submittedName>
        <fullName evidence="5">Putative immunoglobulin-blocking virulence protein</fullName>
    </submittedName>
</protein>
<feature type="domain" description="Mycoplasma immunoglobulin binding protein M2" evidence="4">
    <location>
        <begin position="1049"/>
        <end position="1214"/>
    </location>
</feature>